<protein>
    <submittedName>
        <fullName evidence="1">Uncharacterized protein</fullName>
    </submittedName>
</protein>
<organism evidence="1 2">
    <name type="scientific">Brassica cretica</name>
    <name type="common">Mustard</name>
    <dbReference type="NCBI Taxonomy" id="69181"/>
    <lineage>
        <taxon>Eukaryota</taxon>
        <taxon>Viridiplantae</taxon>
        <taxon>Streptophyta</taxon>
        <taxon>Embryophyta</taxon>
        <taxon>Tracheophyta</taxon>
        <taxon>Spermatophyta</taxon>
        <taxon>Magnoliopsida</taxon>
        <taxon>eudicotyledons</taxon>
        <taxon>Gunneridae</taxon>
        <taxon>Pentapetalae</taxon>
        <taxon>rosids</taxon>
        <taxon>malvids</taxon>
        <taxon>Brassicales</taxon>
        <taxon>Brassicaceae</taxon>
        <taxon>Brassiceae</taxon>
        <taxon>Brassica</taxon>
    </lineage>
</organism>
<dbReference type="AlphaFoldDB" id="A0A8S9RDV7"/>
<dbReference type="EMBL" id="QGKX02000095">
    <property type="protein sequence ID" value="KAF3571164.1"/>
    <property type="molecule type" value="Genomic_DNA"/>
</dbReference>
<accession>A0A8S9RDV7</accession>
<name>A0A8S9RDV7_BRACR</name>
<sequence length="130" mass="14703">MELKLATAEKQVLEELVKLVQSRGLCGENGGWKEFLDAKDKKKIGSRNDPSKRSHDELVAFLTTFKKKQDLQVLKCHANFLLIEKLEQECPGNDTPEQSLVRLTVEHPAYSVDYSFEPHSEVTRGGFGLD</sequence>
<reference evidence="1" key="1">
    <citation type="submission" date="2019-12" db="EMBL/GenBank/DDBJ databases">
        <title>Genome sequencing and annotation of Brassica cretica.</title>
        <authorList>
            <person name="Studholme D.J."/>
            <person name="Sarris P."/>
        </authorList>
    </citation>
    <scope>NUCLEOTIDE SEQUENCE</scope>
    <source>
        <strain evidence="1">PFS-109/04</strain>
        <tissue evidence="1">Leaf</tissue>
    </source>
</reference>
<comment type="caution">
    <text evidence="1">The sequence shown here is derived from an EMBL/GenBank/DDBJ whole genome shotgun (WGS) entry which is preliminary data.</text>
</comment>
<proteinExistence type="predicted"/>
<evidence type="ECO:0000313" key="2">
    <source>
        <dbReference type="Proteomes" id="UP000712600"/>
    </source>
</evidence>
<dbReference type="Proteomes" id="UP000712600">
    <property type="component" value="Unassembled WGS sequence"/>
</dbReference>
<gene>
    <name evidence="1" type="ORF">F2Q69_00061444</name>
</gene>
<evidence type="ECO:0000313" key="1">
    <source>
        <dbReference type="EMBL" id="KAF3571164.1"/>
    </source>
</evidence>